<evidence type="ECO:0000256" key="1">
    <source>
        <dbReference type="SAM" id="MobiDB-lite"/>
    </source>
</evidence>
<dbReference type="Proteomes" id="UP000799777">
    <property type="component" value="Unassembled WGS sequence"/>
</dbReference>
<accession>A0A9P4LT79</accession>
<proteinExistence type="predicted"/>
<sequence>SFTLGPSSYRDTFHTTRYVSSMEVERPERVLRARPNKQAPAKQVTPVAVKKFVSVAAIFKEQPQRIHKPSATPKVAHRVSTVTLELTPGQKEQTRKSVASSRSPAKTERKVARKMSDVHPLVIAFKDSSDDYRHHLYQTTSFKINKTLEELVHSLHEKALQPISLSANVNQVSPIRLPVVEQLEREAQKIYQPISAYQLRLNRTNTDGEREQFMAPLEQRMADYAAYIEKQKAEIDKLKKHWEIIVGEIWKLGVQVLGEEALDELLFTKQPDASDSPSPSQPTEVESTLFVNEYSTPLPARHARSKKRVTFEPLETGNQLPHKSSQHLAFLYGLSLLRVKPVNPSPILPAQGIEDLEERVNELGEKELEEYRKAEKEYHQFWRKKMTQLTNVWGQDY</sequence>
<feature type="region of interest" description="Disordered" evidence="1">
    <location>
        <begin position="84"/>
        <end position="113"/>
    </location>
</feature>
<reference evidence="2" key="1">
    <citation type="journal article" date="2020" name="Stud. Mycol.">
        <title>101 Dothideomycetes genomes: a test case for predicting lifestyles and emergence of pathogens.</title>
        <authorList>
            <person name="Haridas S."/>
            <person name="Albert R."/>
            <person name="Binder M."/>
            <person name="Bloem J."/>
            <person name="Labutti K."/>
            <person name="Salamov A."/>
            <person name="Andreopoulos B."/>
            <person name="Baker S."/>
            <person name="Barry K."/>
            <person name="Bills G."/>
            <person name="Bluhm B."/>
            <person name="Cannon C."/>
            <person name="Castanera R."/>
            <person name="Culley D."/>
            <person name="Daum C."/>
            <person name="Ezra D."/>
            <person name="Gonzalez J."/>
            <person name="Henrissat B."/>
            <person name="Kuo A."/>
            <person name="Liang C."/>
            <person name="Lipzen A."/>
            <person name="Lutzoni F."/>
            <person name="Magnuson J."/>
            <person name="Mondo S."/>
            <person name="Nolan M."/>
            <person name="Ohm R."/>
            <person name="Pangilinan J."/>
            <person name="Park H.-J."/>
            <person name="Ramirez L."/>
            <person name="Alfaro M."/>
            <person name="Sun H."/>
            <person name="Tritt A."/>
            <person name="Yoshinaga Y."/>
            <person name="Zwiers L.-H."/>
            <person name="Turgeon B."/>
            <person name="Goodwin S."/>
            <person name="Spatafora J."/>
            <person name="Crous P."/>
            <person name="Grigoriev I."/>
        </authorList>
    </citation>
    <scope>NUCLEOTIDE SEQUENCE</scope>
    <source>
        <strain evidence="2">CBS 110217</strain>
    </source>
</reference>
<protein>
    <submittedName>
        <fullName evidence="2">Uncharacterized protein</fullName>
    </submittedName>
</protein>
<feature type="non-terminal residue" evidence="2">
    <location>
        <position position="1"/>
    </location>
</feature>
<comment type="caution">
    <text evidence="2">The sequence shown here is derived from an EMBL/GenBank/DDBJ whole genome shotgun (WGS) entry which is preliminary data.</text>
</comment>
<evidence type="ECO:0000313" key="2">
    <source>
        <dbReference type="EMBL" id="KAF2035507.1"/>
    </source>
</evidence>
<dbReference type="EMBL" id="ML978157">
    <property type="protein sequence ID" value="KAF2035507.1"/>
    <property type="molecule type" value="Genomic_DNA"/>
</dbReference>
<keyword evidence="3" id="KW-1185">Reference proteome</keyword>
<evidence type="ECO:0000313" key="3">
    <source>
        <dbReference type="Proteomes" id="UP000799777"/>
    </source>
</evidence>
<dbReference type="OrthoDB" id="3777651at2759"/>
<dbReference type="AlphaFoldDB" id="A0A9P4LT79"/>
<gene>
    <name evidence="2" type="ORF">EK21DRAFT_54407</name>
</gene>
<name>A0A9P4LT79_9PLEO</name>
<organism evidence="2 3">
    <name type="scientific">Setomelanomma holmii</name>
    <dbReference type="NCBI Taxonomy" id="210430"/>
    <lineage>
        <taxon>Eukaryota</taxon>
        <taxon>Fungi</taxon>
        <taxon>Dikarya</taxon>
        <taxon>Ascomycota</taxon>
        <taxon>Pezizomycotina</taxon>
        <taxon>Dothideomycetes</taxon>
        <taxon>Pleosporomycetidae</taxon>
        <taxon>Pleosporales</taxon>
        <taxon>Pleosporineae</taxon>
        <taxon>Phaeosphaeriaceae</taxon>
        <taxon>Setomelanomma</taxon>
    </lineage>
</organism>